<gene>
    <name evidence="1" type="ORF">EJ05DRAFT_56534</name>
</gene>
<organism evidence="1 2">
    <name type="scientific">Pseudovirgaria hyperparasitica</name>
    <dbReference type="NCBI Taxonomy" id="470096"/>
    <lineage>
        <taxon>Eukaryota</taxon>
        <taxon>Fungi</taxon>
        <taxon>Dikarya</taxon>
        <taxon>Ascomycota</taxon>
        <taxon>Pezizomycotina</taxon>
        <taxon>Dothideomycetes</taxon>
        <taxon>Dothideomycetes incertae sedis</taxon>
        <taxon>Acrospermales</taxon>
        <taxon>Acrospermaceae</taxon>
        <taxon>Pseudovirgaria</taxon>
    </lineage>
</organism>
<dbReference type="EMBL" id="ML996574">
    <property type="protein sequence ID" value="KAF2757128.1"/>
    <property type="molecule type" value="Genomic_DNA"/>
</dbReference>
<keyword evidence="2" id="KW-1185">Reference proteome</keyword>
<dbReference type="AlphaFoldDB" id="A0A6A6W2H1"/>
<dbReference type="GeneID" id="54490813"/>
<accession>A0A6A6W2H1</accession>
<evidence type="ECO:0000313" key="1">
    <source>
        <dbReference type="EMBL" id="KAF2757128.1"/>
    </source>
</evidence>
<dbReference type="Proteomes" id="UP000799437">
    <property type="component" value="Unassembled WGS sequence"/>
</dbReference>
<reference evidence="1" key="1">
    <citation type="journal article" date="2020" name="Stud. Mycol.">
        <title>101 Dothideomycetes genomes: a test case for predicting lifestyles and emergence of pathogens.</title>
        <authorList>
            <person name="Haridas S."/>
            <person name="Albert R."/>
            <person name="Binder M."/>
            <person name="Bloem J."/>
            <person name="Labutti K."/>
            <person name="Salamov A."/>
            <person name="Andreopoulos B."/>
            <person name="Baker S."/>
            <person name="Barry K."/>
            <person name="Bills G."/>
            <person name="Bluhm B."/>
            <person name="Cannon C."/>
            <person name="Castanera R."/>
            <person name="Culley D."/>
            <person name="Daum C."/>
            <person name="Ezra D."/>
            <person name="Gonzalez J."/>
            <person name="Henrissat B."/>
            <person name="Kuo A."/>
            <person name="Liang C."/>
            <person name="Lipzen A."/>
            <person name="Lutzoni F."/>
            <person name="Magnuson J."/>
            <person name="Mondo S."/>
            <person name="Nolan M."/>
            <person name="Ohm R."/>
            <person name="Pangilinan J."/>
            <person name="Park H.-J."/>
            <person name="Ramirez L."/>
            <person name="Alfaro M."/>
            <person name="Sun H."/>
            <person name="Tritt A."/>
            <person name="Yoshinaga Y."/>
            <person name="Zwiers L.-H."/>
            <person name="Turgeon B."/>
            <person name="Goodwin S."/>
            <person name="Spatafora J."/>
            <person name="Crous P."/>
            <person name="Grigoriev I."/>
        </authorList>
    </citation>
    <scope>NUCLEOTIDE SEQUENCE</scope>
    <source>
        <strain evidence="1">CBS 121739</strain>
    </source>
</reference>
<proteinExistence type="predicted"/>
<name>A0A6A6W2H1_9PEZI</name>
<dbReference type="RefSeq" id="XP_033599579.1">
    <property type="nucleotide sequence ID" value="XM_033749759.1"/>
</dbReference>
<sequence>MYIVGVCHYTPYYHYTSNLSPSHHINAQSTHTHTLQKLNQNLKYLPIFQKTSIIHVIDPYPSSLPPPPPPQSKKNKR</sequence>
<evidence type="ECO:0000313" key="2">
    <source>
        <dbReference type="Proteomes" id="UP000799437"/>
    </source>
</evidence>
<protein>
    <submittedName>
        <fullName evidence="1">Uncharacterized protein</fullName>
    </submittedName>
</protein>